<dbReference type="EMBL" id="JACRJB010000040">
    <property type="protein sequence ID" value="MBI5130615.1"/>
    <property type="molecule type" value="Genomic_DNA"/>
</dbReference>
<dbReference type="GO" id="GO:0022904">
    <property type="term" value="P:respiratory electron transport chain"/>
    <property type="evidence" value="ECO:0007669"/>
    <property type="project" value="InterPro"/>
</dbReference>
<evidence type="ECO:0000256" key="9">
    <source>
        <dbReference type="ARBA" id="ARBA00022989"/>
    </source>
</evidence>
<evidence type="ECO:0000256" key="2">
    <source>
        <dbReference type="ARBA" id="ARBA00004651"/>
    </source>
</evidence>
<keyword evidence="3" id="KW-0813">Transport</keyword>
<evidence type="ECO:0000259" key="14">
    <source>
        <dbReference type="Pfam" id="PF01292"/>
    </source>
</evidence>
<evidence type="ECO:0000256" key="11">
    <source>
        <dbReference type="ARBA" id="ARBA00023136"/>
    </source>
</evidence>
<dbReference type="Gene3D" id="1.20.950.20">
    <property type="entry name" value="Transmembrane di-heme cytochromes, Chain C"/>
    <property type="match status" value="1"/>
</dbReference>
<dbReference type="GO" id="GO:0020037">
    <property type="term" value="F:heme binding"/>
    <property type="evidence" value="ECO:0007669"/>
    <property type="project" value="TreeGrafter"/>
</dbReference>
<comment type="caution">
    <text evidence="15">The sequence shown here is derived from an EMBL/GenBank/DDBJ whole genome shotgun (WGS) entry which is preliminary data.</text>
</comment>
<evidence type="ECO:0000256" key="13">
    <source>
        <dbReference type="SAM" id="Phobius"/>
    </source>
</evidence>
<keyword evidence="5" id="KW-0349">Heme</keyword>
<evidence type="ECO:0000256" key="12">
    <source>
        <dbReference type="ARBA" id="ARBA00037975"/>
    </source>
</evidence>
<evidence type="ECO:0000256" key="7">
    <source>
        <dbReference type="ARBA" id="ARBA00022723"/>
    </source>
</evidence>
<dbReference type="InterPro" id="IPR052168">
    <property type="entry name" value="Cytochrome_b561_oxidase"/>
</dbReference>
<keyword evidence="11 13" id="KW-0472">Membrane</keyword>
<keyword evidence="8" id="KW-0249">Electron transport</keyword>
<keyword evidence="9 13" id="KW-1133">Transmembrane helix</keyword>
<dbReference type="Pfam" id="PF01292">
    <property type="entry name" value="Ni_hydr_CYTB"/>
    <property type="match status" value="1"/>
</dbReference>
<reference evidence="15" key="1">
    <citation type="submission" date="2020-07" db="EMBL/GenBank/DDBJ databases">
        <title>Huge and variable diversity of episymbiotic CPR bacteria and DPANN archaea in groundwater ecosystems.</title>
        <authorList>
            <person name="He C.Y."/>
            <person name="Keren R."/>
            <person name="Whittaker M."/>
            <person name="Farag I.F."/>
            <person name="Doudna J."/>
            <person name="Cate J.H.D."/>
            <person name="Banfield J.F."/>
        </authorList>
    </citation>
    <scope>NUCLEOTIDE SEQUENCE</scope>
    <source>
        <strain evidence="15">NC_groundwater_1818_Pr3_B-0.1um_66_35</strain>
    </source>
</reference>
<evidence type="ECO:0000256" key="3">
    <source>
        <dbReference type="ARBA" id="ARBA00022448"/>
    </source>
</evidence>
<dbReference type="PANTHER" id="PTHR30529">
    <property type="entry name" value="CYTOCHROME B561"/>
    <property type="match status" value="1"/>
</dbReference>
<evidence type="ECO:0000256" key="6">
    <source>
        <dbReference type="ARBA" id="ARBA00022692"/>
    </source>
</evidence>
<feature type="transmembrane region" description="Helical" evidence="13">
    <location>
        <begin position="62"/>
        <end position="81"/>
    </location>
</feature>
<dbReference type="GO" id="GO:0005886">
    <property type="term" value="C:plasma membrane"/>
    <property type="evidence" value="ECO:0007669"/>
    <property type="project" value="UniProtKB-SubCell"/>
</dbReference>
<dbReference type="PANTHER" id="PTHR30529:SF1">
    <property type="entry name" value="CYTOCHROME B561 HOMOLOG 2"/>
    <property type="match status" value="1"/>
</dbReference>
<proteinExistence type="inferred from homology"/>
<evidence type="ECO:0000256" key="8">
    <source>
        <dbReference type="ARBA" id="ARBA00022982"/>
    </source>
</evidence>
<organism evidence="15 16">
    <name type="scientific">Rhodopseudomonas palustris</name>
    <dbReference type="NCBI Taxonomy" id="1076"/>
    <lineage>
        <taxon>Bacteria</taxon>
        <taxon>Pseudomonadati</taxon>
        <taxon>Pseudomonadota</taxon>
        <taxon>Alphaproteobacteria</taxon>
        <taxon>Hyphomicrobiales</taxon>
        <taxon>Nitrobacteraceae</taxon>
        <taxon>Rhodopseudomonas</taxon>
    </lineage>
</organism>
<evidence type="ECO:0000313" key="16">
    <source>
        <dbReference type="Proteomes" id="UP000782519"/>
    </source>
</evidence>
<dbReference type="AlphaFoldDB" id="A0A933RXR7"/>
<dbReference type="Proteomes" id="UP000782519">
    <property type="component" value="Unassembled WGS sequence"/>
</dbReference>
<evidence type="ECO:0000256" key="4">
    <source>
        <dbReference type="ARBA" id="ARBA00022475"/>
    </source>
</evidence>
<comment type="cofactor">
    <cofactor evidence="1">
        <name>heme b</name>
        <dbReference type="ChEBI" id="CHEBI:60344"/>
    </cofactor>
</comment>
<sequence length="192" mass="21397">MTAPPPASSSTDQDYVHHPAVRWLHWTMAILIFVAIALGVVAAYLPVGQEPRRSLLELHKSLGFTILILLVVRIGWRLMVAEPAFRRPLDRSTRLASRAGHLALYALMLFMPLSGYLYSGAGGYSLPWFGLFQWPRLLPRDPGLSHWGQVLHDRAAWVLGAVLAMHLAAVAWHAFVKRDEVLSRMTGRTGAD</sequence>
<dbReference type="InterPro" id="IPR011577">
    <property type="entry name" value="Cyt_b561_bac/Ni-Hgenase"/>
</dbReference>
<feature type="transmembrane region" description="Helical" evidence="13">
    <location>
        <begin position="23"/>
        <end position="47"/>
    </location>
</feature>
<keyword evidence="10" id="KW-0408">Iron</keyword>
<feature type="transmembrane region" description="Helical" evidence="13">
    <location>
        <begin position="155"/>
        <end position="175"/>
    </location>
</feature>
<dbReference type="GO" id="GO:0009055">
    <property type="term" value="F:electron transfer activity"/>
    <property type="evidence" value="ECO:0007669"/>
    <property type="project" value="InterPro"/>
</dbReference>
<feature type="transmembrane region" description="Helical" evidence="13">
    <location>
        <begin position="102"/>
        <end position="119"/>
    </location>
</feature>
<comment type="subcellular location">
    <subcellularLocation>
        <location evidence="2">Cell membrane</location>
        <topology evidence="2">Multi-pass membrane protein</topology>
    </subcellularLocation>
</comment>
<protein>
    <submittedName>
        <fullName evidence="15">Cytochrome b</fullName>
    </submittedName>
</protein>
<keyword evidence="4" id="KW-1003">Cell membrane</keyword>
<gene>
    <name evidence="15" type="ORF">HZA66_14335</name>
</gene>
<evidence type="ECO:0000256" key="10">
    <source>
        <dbReference type="ARBA" id="ARBA00023004"/>
    </source>
</evidence>
<name>A0A933RXR7_RHOPL</name>
<evidence type="ECO:0000313" key="15">
    <source>
        <dbReference type="EMBL" id="MBI5130615.1"/>
    </source>
</evidence>
<evidence type="ECO:0000256" key="1">
    <source>
        <dbReference type="ARBA" id="ARBA00001970"/>
    </source>
</evidence>
<feature type="domain" description="Cytochrome b561 bacterial/Ni-hydrogenase" evidence="14">
    <location>
        <begin position="17"/>
        <end position="187"/>
    </location>
</feature>
<dbReference type="GO" id="GO:0046872">
    <property type="term" value="F:metal ion binding"/>
    <property type="evidence" value="ECO:0007669"/>
    <property type="project" value="UniProtKB-KW"/>
</dbReference>
<accession>A0A933RXR7</accession>
<comment type="similarity">
    <text evidence="12">Belongs to the cytochrome b561 family.</text>
</comment>
<dbReference type="InterPro" id="IPR016174">
    <property type="entry name" value="Di-haem_cyt_TM"/>
</dbReference>
<keyword evidence="7" id="KW-0479">Metal-binding</keyword>
<evidence type="ECO:0000256" key="5">
    <source>
        <dbReference type="ARBA" id="ARBA00022617"/>
    </source>
</evidence>
<keyword evidence="6 13" id="KW-0812">Transmembrane</keyword>
<dbReference type="SUPFAM" id="SSF81342">
    <property type="entry name" value="Transmembrane di-heme cytochromes"/>
    <property type="match status" value="1"/>
</dbReference>